<evidence type="ECO:0000256" key="4">
    <source>
        <dbReference type="SAM" id="MobiDB-lite"/>
    </source>
</evidence>
<evidence type="ECO:0000256" key="3">
    <source>
        <dbReference type="ARBA" id="ARBA00022840"/>
    </source>
</evidence>
<protein>
    <submittedName>
        <fullName evidence="6">ATP-binding cassette domain-containing protein</fullName>
    </submittedName>
</protein>
<dbReference type="SUPFAM" id="SSF52540">
    <property type="entry name" value="P-loop containing nucleoside triphosphate hydrolases"/>
    <property type="match status" value="1"/>
</dbReference>
<gene>
    <name evidence="6" type="ORF">L2X98_24630</name>
</gene>
<dbReference type="InterPro" id="IPR003439">
    <property type="entry name" value="ABC_transporter-like_ATP-bd"/>
</dbReference>
<dbReference type="Proteomes" id="UP001054811">
    <property type="component" value="Chromosome"/>
</dbReference>
<sequence length="127" mass="13452">MFRARRGGGEVAAVTDVTLRAEPGRFIAIVGESGSGKSTLGRLLLDLLAPTGGSVELDGVPLRQMGRAATVAYRRRVQAVPAGSGRVAEPAQARRRGDRRSDPACTAWRAAAAPCARRPPTCWRWSG</sequence>
<evidence type="ECO:0000259" key="5">
    <source>
        <dbReference type="Pfam" id="PF00005"/>
    </source>
</evidence>
<keyword evidence="1" id="KW-0813">Transport</keyword>
<proteinExistence type="predicted"/>
<keyword evidence="2" id="KW-0547">Nucleotide-binding</keyword>
<feature type="region of interest" description="Disordered" evidence="4">
    <location>
        <begin position="83"/>
        <end position="104"/>
    </location>
</feature>
<keyword evidence="7" id="KW-1185">Reference proteome</keyword>
<evidence type="ECO:0000256" key="2">
    <source>
        <dbReference type="ARBA" id="ARBA00022741"/>
    </source>
</evidence>
<keyword evidence="3 6" id="KW-0067">ATP-binding</keyword>
<feature type="domain" description="ABC transporter" evidence="5">
    <location>
        <begin position="15"/>
        <end position="83"/>
    </location>
</feature>
<evidence type="ECO:0000313" key="6">
    <source>
        <dbReference type="EMBL" id="UUT36576.1"/>
    </source>
</evidence>
<dbReference type="Pfam" id="PF00005">
    <property type="entry name" value="ABC_tran"/>
    <property type="match status" value="1"/>
</dbReference>
<dbReference type="EMBL" id="CP091139">
    <property type="protein sequence ID" value="UUT36576.1"/>
    <property type="molecule type" value="Genomic_DNA"/>
</dbReference>
<dbReference type="Gene3D" id="3.40.50.300">
    <property type="entry name" value="P-loop containing nucleotide triphosphate hydrolases"/>
    <property type="match status" value="1"/>
</dbReference>
<evidence type="ECO:0000256" key="1">
    <source>
        <dbReference type="ARBA" id="ARBA00022448"/>
    </source>
</evidence>
<dbReference type="GO" id="GO:0005524">
    <property type="term" value="F:ATP binding"/>
    <property type="evidence" value="ECO:0007669"/>
    <property type="project" value="UniProtKB-KW"/>
</dbReference>
<organism evidence="6 7">
    <name type="scientific">Microbacterium elymi</name>
    <dbReference type="NCBI Taxonomy" id="2909587"/>
    <lineage>
        <taxon>Bacteria</taxon>
        <taxon>Bacillati</taxon>
        <taxon>Actinomycetota</taxon>
        <taxon>Actinomycetes</taxon>
        <taxon>Micrococcales</taxon>
        <taxon>Microbacteriaceae</taxon>
        <taxon>Microbacterium</taxon>
    </lineage>
</organism>
<evidence type="ECO:0000313" key="7">
    <source>
        <dbReference type="Proteomes" id="UP001054811"/>
    </source>
</evidence>
<reference evidence="6" key="1">
    <citation type="submission" date="2022-01" db="EMBL/GenBank/DDBJ databases">
        <title>Microbacterium eymi and Microbacterium rhizovicinus sp. nov., isolated from the rhizospheric soil of Elymus tsukushiensis, a plant native to the Dokdo Islands, Republic of Korea.</title>
        <authorList>
            <person name="Hwang Y.J."/>
        </authorList>
    </citation>
    <scope>NUCLEOTIDE SEQUENCE</scope>
    <source>
        <strain evidence="6">KUDC0405</strain>
    </source>
</reference>
<accession>A0ABY5NN00</accession>
<dbReference type="InterPro" id="IPR027417">
    <property type="entry name" value="P-loop_NTPase"/>
</dbReference>
<dbReference type="PANTHER" id="PTHR43776">
    <property type="entry name" value="TRANSPORT ATP-BINDING PROTEIN"/>
    <property type="match status" value="1"/>
</dbReference>
<dbReference type="InterPro" id="IPR050319">
    <property type="entry name" value="ABC_transp_ATP-bind"/>
</dbReference>
<name>A0ABY5NN00_9MICO</name>